<dbReference type="Pfam" id="PF13560">
    <property type="entry name" value="HTH_31"/>
    <property type="match status" value="1"/>
</dbReference>
<feature type="region of interest" description="Disordered" evidence="1">
    <location>
        <begin position="68"/>
        <end position="129"/>
    </location>
</feature>
<protein>
    <submittedName>
        <fullName evidence="3">Helix-turn-helix domain-containing protein</fullName>
    </submittedName>
</protein>
<reference evidence="4" key="1">
    <citation type="journal article" date="2019" name="Int. J. Syst. Evol. Microbiol.">
        <title>The Global Catalogue of Microorganisms (GCM) 10K type strain sequencing project: providing services to taxonomists for standard genome sequencing and annotation.</title>
        <authorList>
            <consortium name="The Broad Institute Genomics Platform"/>
            <consortium name="The Broad Institute Genome Sequencing Center for Infectious Disease"/>
            <person name="Wu L."/>
            <person name="Ma J."/>
        </authorList>
    </citation>
    <scope>NUCLEOTIDE SEQUENCE [LARGE SCALE GENOMIC DNA]</scope>
    <source>
        <strain evidence="4">CGMCC 4.1622</strain>
    </source>
</reference>
<gene>
    <name evidence="3" type="ORF">ACFPZF_09240</name>
</gene>
<accession>A0ABW0V868</accession>
<feature type="domain" description="HTH cro/C1-type" evidence="2">
    <location>
        <begin position="10"/>
        <end position="65"/>
    </location>
</feature>
<sequence>MDVPEFGRLIRQWRLRAGLTQEELAGRSGLSSRTIRDLERGRVRQPRLSSVRLLADSMKLTEQERDRLTMAAQPSTAAPSVRPEAVATPPEPTPSPVAPPDPVDAPLDAGHHGPGDRRGSAQAAPAGRTAFHHWHRGRAFRAVRLVALVGACLLAAVGSAADPAVVAPPASVPGQIAYVARVGSDISPAGALGSLGTAMAVEHPVARGDSLIVTVHLVNARPGAVAVTDTAGNSYTEAGESADGDGDRLVILVSLNAKRLRPGSDRITATWPASGGDQISVDEFHGVTAVGSASGADSQHGFTRFIGQGWLCDEAVGGLLVSAVASYADRAGFGGPWQNLPDLTLDQHRLSTRYRLYGDASDCLDTEVPVGPATRWEALALAAR</sequence>
<dbReference type="InterPro" id="IPR010982">
    <property type="entry name" value="Lambda_DNA-bd_dom_sf"/>
</dbReference>
<dbReference type="EMBL" id="JBHSOC010000012">
    <property type="protein sequence ID" value="MFC5641540.1"/>
    <property type="molecule type" value="Genomic_DNA"/>
</dbReference>
<dbReference type="SUPFAM" id="SSF47413">
    <property type="entry name" value="lambda repressor-like DNA-binding domains"/>
    <property type="match status" value="1"/>
</dbReference>
<evidence type="ECO:0000313" key="4">
    <source>
        <dbReference type="Proteomes" id="UP001596066"/>
    </source>
</evidence>
<feature type="compositionally biased region" description="Basic and acidic residues" evidence="1">
    <location>
        <begin position="109"/>
        <end position="119"/>
    </location>
</feature>
<evidence type="ECO:0000259" key="2">
    <source>
        <dbReference type="PROSITE" id="PS50943"/>
    </source>
</evidence>
<proteinExistence type="predicted"/>
<evidence type="ECO:0000313" key="3">
    <source>
        <dbReference type="EMBL" id="MFC5641540.1"/>
    </source>
</evidence>
<feature type="compositionally biased region" description="Pro residues" evidence="1">
    <location>
        <begin position="89"/>
        <end position="103"/>
    </location>
</feature>
<dbReference type="RefSeq" id="WP_346146178.1">
    <property type="nucleotide sequence ID" value="NZ_BAAAUA010000026.1"/>
</dbReference>
<name>A0ABW0V868_9ACTN</name>
<keyword evidence="4" id="KW-1185">Reference proteome</keyword>
<dbReference type="PROSITE" id="PS50943">
    <property type="entry name" value="HTH_CROC1"/>
    <property type="match status" value="1"/>
</dbReference>
<dbReference type="InterPro" id="IPR001387">
    <property type="entry name" value="Cro/C1-type_HTH"/>
</dbReference>
<organism evidence="3 4">
    <name type="scientific">Kitasatospora cinereorecta</name>
    <dbReference type="NCBI Taxonomy" id="285560"/>
    <lineage>
        <taxon>Bacteria</taxon>
        <taxon>Bacillati</taxon>
        <taxon>Actinomycetota</taxon>
        <taxon>Actinomycetes</taxon>
        <taxon>Kitasatosporales</taxon>
        <taxon>Streptomycetaceae</taxon>
        <taxon>Kitasatospora</taxon>
    </lineage>
</organism>
<evidence type="ECO:0000256" key="1">
    <source>
        <dbReference type="SAM" id="MobiDB-lite"/>
    </source>
</evidence>
<dbReference type="SMART" id="SM00530">
    <property type="entry name" value="HTH_XRE"/>
    <property type="match status" value="1"/>
</dbReference>
<comment type="caution">
    <text evidence="3">The sequence shown here is derived from an EMBL/GenBank/DDBJ whole genome shotgun (WGS) entry which is preliminary data.</text>
</comment>
<dbReference type="CDD" id="cd00093">
    <property type="entry name" value="HTH_XRE"/>
    <property type="match status" value="1"/>
</dbReference>
<dbReference type="Gene3D" id="1.10.260.40">
    <property type="entry name" value="lambda repressor-like DNA-binding domains"/>
    <property type="match status" value="1"/>
</dbReference>
<dbReference type="Proteomes" id="UP001596066">
    <property type="component" value="Unassembled WGS sequence"/>
</dbReference>